<dbReference type="Gene3D" id="1.50.10.20">
    <property type="match status" value="1"/>
</dbReference>
<keyword evidence="1" id="KW-0479">Metal-binding</keyword>
<reference evidence="2 3" key="1">
    <citation type="submission" date="2016-10" db="EMBL/GenBank/DDBJ databases">
        <authorList>
            <person name="de Groot N.N."/>
        </authorList>
    </citation>
    <scope>NUCLEOTIDE SEQUENCE [LARGE SCALE GENOMIC DNA]</scope>
    <source>
        <strain evidence="2 3">DSM 43794</strain>
    </source>
</reference>
<dbReference type="PRINTS" id="PR01950">
    <property type="entry name" value="LANCSUPER"/>
</dbReference>
<evidence type="ECO:0000256" key="1">
    <source>
        <dbReference type="PIRSR" id="PIRSR607822-1"/>
    </source>
</evidence>
<feature type="binding site" evidence="1">
    <location>
        <position position="287"/>
    </location>
    <ligand>
        <name>Zn(2+)</name>
        <dbReference type="ChEBI" id="CHEBI:29105"/>
    </ligand>
</feature>
<dbReference type="PRINTS" id="PR01955">
    <property type="entry name" value="LANCFRANKIA"/>
</dbReference>
<feature type="binding site" evidence="1">
    <location>
        <position position="337"/>
    </location>
    <ligand>
        <name>Zn(2+)</name>
        <dbReference type="ChEBI" id="CHEBI:29105"/>
    </ligand>
</feature>
<dbReference type="GO" id="GO:0046872">
    <property type="term" value="F:metal ion binding"/>
    <property type="evidence" value="ECO:0007669"/>
    <property type="project" value="UniProtKB-KW"/>
</dbReference>
<dbReference type="STRING" id="35622.SAMN04489764_4150"/>
<gene>
    <name evidence="2" type="ORF">SAMN04489764_4150</name>
</gene>
<proteinExistence type="predicted"/>
<accession>A0A1H1H836</accession>
<dbReference type="AlphaFoldDB" id="A0A1H1H836"/>
<dbReference type="InterPro" id="IPR007822">
    <property type="entry name" value="LANC-like"/>
</dbReference>
<dbReference type="EMBL" id="FNKK01000002">
    <property type="protein sequence ID" value="SDR21655.1"/>
    <property type="molecule type" value="Genomic_DNA"/>
</dbReference>
<name>A0A1H1H836_9ACTN</name>
<evidence type="ECO:0000313" key="2">
    <source>
        <dbReference type="EMBL" id="SDR21655.1"/>
    </source>
</evidence>
<dbReference type="CDD" id="cd04793">
    <property type="entry name" value="LanC"/>
    <property type="match status" value="1"/>
</dbReference>
<dbReference type="RefSeq" id="WP_093261175.1">
    <property type="nucleotide sequence ID" value="NZ_FNKK01000002.1"/>
</dbReference>
<dbReference type="InterPro" id="IPR033889">
    <property type="entry name" value="LanC"/>
</dbReference>
<dbReference type="SUPFAM" id="SSF158745">
    <property type="entry name" value="LanC-like"/>
    <property type="match status" value="1"/>
</dbReference>
<dbReference type="Pfam" id="PF05147">
    <property type="entry name" value="LANC_like"/>
    <property type="match status" value="1"/>
</dbReference>
<organism evidence="2 3">
    <name type="scientific">Thermostaphylospora chromogena</name>
    <dbReference type="NCBI Taxonomy" id="35622"/>
    <lineage>
        <taxon>Bacteria</taxon>
        <taxon>Bacillati</taxon>
        <taxon>Actinomycetota</taxon>
        <taxon>Actinomycetes</taxon>
        <taxon>Streptosporangiales</taxon>
        <taxon>Thermomonosporaceae</taxon>
        <taxon>Thermostaphylospora</taxon>
    </lineage>
</organism>
<keyword evidence="1" id="KW-0862">Zinc</keyword>
<sequence length="427" mass="45530">MIAPALRERAVATAVATMETLRDRERLADRKIAHPITGRPEVPWTPHSLDHGDIGLAVACAAFDELWPDGGWDVAGRTFVRAAIQAGYPHSPTSLFGGVAGLAFALRALSRGGERYPTAIGRVEAVLFARVEAFVDALPSAGGLAEADFDVISGLAGTAAHLVTAAPYSPPAARLLERIMTRFTAWADEREPLGFWTPPERVGAFEREYTPQLRAGYLNLGVAHGIAGVLGAACLAHLSGRCDLDLRPLISSLAGRLCAAVRTTPWGADIPYHEGPQATGPTRTAWCYGNPGVARMLQLAARCCDRPEWEAVGAALLRDALARDAEARNIASTSFCHGAAGMVHLLRRFLEDAAEPDPVLAGHLERELAELLDRYDPAARFGYRDLHPHAGPQDHPGLLEGAAGVAAVLAAFGSDTPMLWERAFLTG</sequence>
<dbReference type="Proteomes" id="UP000217103">
    <property type="component" value="Unassembled WGS sequence"/>
</dbReference>
<protein>
    <submittedName>
        <fullName evidence="2">Lanthionine synthetase C-like protein</fullName>
    </submittedName>
</protein>
<evidence type="ECO:0000313" key="3">
    <source>
        <dbReference type="Proteomes" id="UP000217103"/>
    </source>
</evidence>
<feature type="binding site" evidence="1">
    <location>
        <position position="336"/>
    </location>
    <ligand>
        <name>Zn(2+)</name>
        <dbReference type="ChEBI" id="CHEBI:29105"/>
    </ligand>
</feature>
<dbReference type="GO" id="GO:0031179">
    <property type="term" value="P:peptide modification"/>
    <property type="evidence" value="ECO:0007669"/>
    <property type="project" value="InterPro"/>
</dbReference>
<dbReference type="SMART" id="SM01260">
    <property type="entry name" value="LANC_like"/>
    <property type="match status" value="1"/>
</dbReference>
<dbReference type="OrthoDB" id="1882482at2"/>
<keyword evidence="3" id="KW-1185">Reference proteome</keyword>